<organism evidence="1 2">
    <name type="scientific">Sporolactobacillus putidus</name>
    <dbReference type="NCBI Taxonomy" id="492735"/>
    <lineage>
        <taxon>Bacteria</taxon>
        <taxon>Bacillati</taxon>
        <taxon>Bacillota</taxon>
        <taxon>Bacilli</taxon>
        <taxon>Bacillales</taxon>
        <taxon>Sporolactobacillaceae</taxon>
        <taxon>Sporolactobacillus</taxon>
    </lineage>
</organism>
<dbReference type="PANTHER" id="PTHR34071:SF2">
    <property type="entry name" value="FLAVIN-NUCLEOTIDE-BINDING PROTEIN"/>
    <property type="match status" value="1"/>
</dbReference>
<proteinExistence type="predicted"/>
<reference evidence="1" key="2">
    <citation type="submission" date="2020-09" db="EMBL/GenBank/DDBJ databases">
        <authorList>
            <person name="Sun Q."/>
            <person name="Ohkuma M."/>
        </authorList>
    </citation>
    <scope>NUCLEOTIDE SEQUENCE</scope>
    <source>
        <strain evidence="1">JCM 15325</strain>
    </source>
</reference>
<dbReference type="Proteomes" id="UP000654670">
    <property type="component" value="Unassembled WGS sequence"/>
</dbReference>
<keyword evidence="2" id="KW-1185">Reference proteome</keyword>
<protein>
    <submittedName>
        <fullName evidence="1">Pyridoxamine 5'-phosphate oxidase</fullName>
    </submittedName>
</protein>
<name>A0A917SAR9_9BACL</name>
<evidence type="ECO:0000313" key="2">
    <source>
        <dbReference type="Proteomes" id="UP000654670"/>
    </source>
</evidence>
<dbReference type="InterPro" id="IPR012349">
    <property type="entry name" value="Split_barrel_FMN-bd"/>
</dbReference>
<dbReference type="RefSeq" id="WP_188805039.1">
    <property type="nucleotide sequence ID" value="NZ_BMOK01000021.1"/>
</dbReference>
<comment type="caution">
    <text evidence="1">The sequence shown here is derived from an EMBL/GenBank/DDBJ whole genome shotgun (WGS) entry which is preliminary data.</text>
</comment>
<gene>
    <name evidence="1" type="ORF">GCM10007968_31120</name>
</gene>
<dbReference type="PANTHER" id="PTHR34071">
    <property type="entry name" value="5-NITROIMIDAZOLE ANTIBIOTICS RESISTANCE PROTEIN, NIMA-FAMILY-RELATED PROTEIN-RELATED"/>
    <property type="match status" value="1"/>
</dbReference>
<evidence type="ECO:0000313" key="1">
    <source>
        <dbReference type="EMBL" id="GGL64863.1"/>
    </source>
</evidence>
<dbReference type="Pfam" id="PF12900">
    <property type="entry name" value="Pyridox_ox_2"/>
    <property type="match status" value="1"/>
</dbReference>
<dbReference type="Gene3D" id="2.30.110.10">
    <property type="entry name" value="Electron Transport, Fmn-binding Protein, Chain A"/>
    <property type="match status" value="1"/>
</dbReference>
<dbReference type="AlphaFoldDB" id="A0A917SAR9"/>
<accession>A0A917SAR9</accession>
<dbReference type="EMBL" id="BMOK01000021">
    <property type="protein sequence ID" value="GGL64863.1"/>
    <property type="molecule type" value="Genomic_DNA"/>
</dbReference>
<sequence length="180" mass="20595">MSSMRYQMRECENREKIDLFLTKARVGFLGLADTDRPYVVPLNYVWHNGRIYFHGADTGRKADIMNINSSACFTVCEEYGTMTHPVPAHTDTAYMSVILFGQVARISDLDEATEALQQMLDKYVPEFYNRPLSKRHVEKYRSSLGSAAAIFCLQPDQLSAKENPLDPGRKFVFGRRVNQE</sequence>
<dbReference type="InterPro" id="IPR024747">
    <property type="entry name" value="Pyridox_Oxase-rel"/>
</dbReference>
<dbReference type="SUPFAM" id="SSF50475">
    <property type="entry name" value="FMN-binding split barrel"/>
    <property type="match status" value="1"/>
</dbReference>
<reference evidence="1" key="1">
    <citation type="journal article" date="2014" name="Int. J. Syst. Evol. Microbiol.">
        <title>Complete genome sequence of Corynebacterium casei LMG S-19264T (=DSM 44701T), isolated from a smear-ripened cheese.</title>
        <authorList>
            <consortium name="US DOE Joint Genome Institute (JGI-PGF)"/>
            <person name="Walter F."/>
            <person name="Albersmeier A."/>
            <person name="Kalinowski J."/>
            <person name="Ruckert C."/>
        </authorList>
    </citation>
    <scope>NUCLEOTIDE SEQUENCE</scope>
    <source>
        <strain evidence="1">JCM 15325</strain>
    </source>
</reference>